<evidence type="ECO:0000313" key="10">
    <source>
        <dbReference type="Proteomes" id="UP000182427"/>
    </source>
</evidence>
<comment type="cofactor">
    <cofactor evidence="1">
        <name>Zn(2+)</name>
        <dbReference type="ChEBI" id="CHEBI:29105"/>
    </cofactor>
</comment>
<dbReference type="InterPro" id="IPR006330">
    <property type="entry name" value="Ado/ade_deaminase"/>
</dbReference>
<accession>A0A1G7QXK2</accession>
<dbReference type="GO" id="GO:0046872">
    <property type="term" value="F:metal ion binding"/>
    <property type="evidence" value="ECO:0007669"/>
    <property type="project" value="UniProtKB-KW"/>
</dbReference>
<feature type="signal peptide" evidence="7">
    <location>
        <begin position="1"/>
        <end position="23"/>
    </location>
</feature>
<proteinExistence type="inferred from homology"/>
<keyword evidence="6" id="KW-0862">Zinc</keyword>
<dbReference type="EMBL" id="LT629690">
    <property type="protein sequence ID" value="SDG03256.1"/>
    <property type="molecule type" value="Genomic_DNA"/>
</dbReference>
<dbReference type="Pfam" id="PF00962">
    <property type="entry name" value="A_deaminase"/>
    <property type="match status" value="1"/>
</dbReference>
<name>A0A1G7QXK2_9BACT</name>
<dbReference type="AlphaFoldDB" id="A0A1G7QXK2"/>
<keyword evidence="4" id="KW-0479">Metal-binding</keyword>
<evidence type="ECO:0000259" key="8">
    <source>
        <dbReference type="Pfam" id="PF00962"/>
    </source>
</evidence>
<evidence type="ECO:0000256" key="4">
    <source>
        <dbReference type="ARBA" id="ARBA00022723"/>
    </source>
</evidence>
<keyword evidence="5" id="KW-0378">Hydrolase</keyword>
<dbReference type="PANTHER" id="PTHR11409:SF43">
    <property type="entry name" value="ADENOSINE DEAMINASE"/>
    <property type="match status" value="1"/>
</dbReference>
<dbReference type="GO" id="GO:0006154">
    <property type="term" value="P:adenosine catabolic process"/>
    <property type="evidence" value="ECO:0007669"/>
    <property type="project" value="TreeGrafter"/>
</dbReference>
<comment type="similarity">
    <text evidence="2">Belongs to the metallo-dependent hydrolases superfamily. Adenosine and AMP deaminases family.</text>
</comment>
<sequence length="519" mass="56766">MTFLPRIAVFLLGAVACTSLSMAQTPGAESRASARLEAIRNSPPQLRAFLTRMPKGGDLHMHLSGAVYAETFIANATADNLCVDPVKLVLLPNVGTTRSLPPKPVCAEGTEPAADAFKNQALYDHLINSFSMRSFVPTSGWSGHDQFFATFGRFSGLHKEHQGEWVDEVATRAASQNEQYLEIMTTPDFGVALKLAAQQHWDGDPAKMRNALLAGGLRENIATDRAELDAMEATRNEREHCGTAQATAACIVQVRYLYQVLRGGEPERVFAQTLLGFELASVDPRVVGINFVQPEDTYLSMSQYGNQMLMLKYLRSVYPKVHLSLHAGELAPGMVPPDGLRFHIHDAVEVAGAERIGHGVDVMFETDSASLLKTMAAKHIMVEVNLTSNDGILGVKGKDHPLHSYLAAGVPFALSTDDEGVSRIDLTNEYLRAVTEQGLTYVQLKTSARSSLEHSFLAGESLWSTQDRYTAMRGGCIASTPTPAASCSTFLKGSDKATQQWELERRFRTFESEVAKETR</sequence>
<dbReference type="InterPro" id="IPR001365">
    <property type="entry name" value="A_deaminase_dom"/>
</dbReference>
<dbReference type="Gene3D" id="3.20.20.140">
    <property type="entry name" value="Metal-dependent hydrolases"/>
    <property type="match status" value="1"/>
</dbReference>
<evidence type="ECO:0000256" key="7">
    <source>
        <dbReference type="SAM" id="SignalP"/>
    </source>
</evidence>
<dbReference type="SUPFAM" id="SSF51556">
    <property type="entry name" value="Metallo-dependent hydrolases"/>
    <property type="match status" value="1"/>
</dbReference>
<dbReference type="EC" id="3.5.4.4" evidence="3"/>
<dbReference type="PROSITE" id="PS51257">
    <property type="entry name" value="PROKAR_LIPOPROTEIN"/>
    <property type="match status" value="1"/>
</dbReference>
<feature type="domain" description="Adenosine deaminase" evidence="8">
    <location>
        <begin position="242"/>
        <end position="459"/>
    </location>
</feature>
<evidence type="ECO:0000313" key="9">
    <source>
        <dbReference type="EMBL" id="SDG03256.1"/>
    </source>
</evidence>
<evidence type="ECO:0000256" key="6">
    <source>
        <dbReference type="ARBA" id="ARBA00022833"/>
    </source>
</evidence>
<evidence type="ECO:0000256" key="3">
    <source>
        <dbReference type="ARBA" id="ARBA00012784"/>
    </source>
</evidence>
<dbReference type="GO" id="GO:0046103">
    <property type="term" value="P:inosine biosynthetic process"/>
    <property type="evidence" value="ECO:0007669"/>
    <property type="project" value="TreeGrafter"/>
</dbReference>
<dbReference type="GO" id="GO:0004000">
    <property type="term" value="F:adenosine deaminase activity"/>
    <property type="evidence" value="ECO:0007669"/>
    <property type="project" value="TreeGrafter"/>
</dbReference>
<dbReference type="RefSeq" id="WP_083346734.1">
    <property type="nucleotide sequence ID" value="NZ_LT629690.1"/>
</dbReference>
<evidence type="ECO:0000256" key="5">
    <source>
        <dbReference type="ARBA" id="ARBA00022801"/>
    </source>
</evidence>
<feature type="chain" id="PRO_5009242496" description="adenosine deaminase" evidence="7">
    <location>
        <begin position="24"/>
        <end position="519"/>
    </location>
</feature>
<dbReference type="OrthoDB" id="105475at2"/>
<organism evidence="9 10">
    <name type="scientific">Terriglobus roseus</name>
    <dbReference type="NCBI Taxonomy" id="392734"/>
    <lineage>
        <taxon>Bacteria</taxon>
        <taxon>Pseudomonadati</taxon>
        <taxon>Acidobacteriota</taxon>
        <taxon>Terriglobia</taxon>
        <taxon>Terriglobales</taxon>
        <taxon>Acidobacteriaceae</taxon>
        <taxon>Terriglobus</taxon>
    </lineage>
</organism>
<gene>
    <name evidence="9" type="ORF">SAMN05444167_4043</name>
</gene>
<dbReference type="PANTHER" id="PTHR11409">
    <property type="entry name" value="ADENOSINE DEAMINASE"/>
    <property type="match status" value="1"/>
</dbReference>
<keyword evidence="7" id="KW-0732">Signal</keyword>
<evidence type="ECO:0000256" key="2">
    <source>
        <dbReference type="ARBA" id="ARBA00006676"/>
    </source>
</evidence>
<dbReference type="InterPro" id="IPR032466">
    <property type="entry name" value="Metal_Hydrolase"/>
</dbReference>
<dbReference type="GO" id="GO:0005829">
    <property type="term" value="C:cytosol"/>
    <property type="evidence" value="ECO:0007669"/>
    <property type="project" value="TreeGrafter"/>
</dbReference>
<dbReference type="Proteomes" id="UP000182427">
    <property type="component" value="Chromosome I"/>
</dbReference>
<dbReference type="GO" id="GO:0043103">
    <property type="term" value="P:hypoxanthine salvage"/>
    <property type="evidence" value="ECO:0007669"/>
    <property type="project" value="TreeGrafter"/>
</dbReference>
<evidence type="ECO:0000256" key="1">
    <source>
        <dbReference type="ARBA" id="ARBA00001947"/>
    </source>
</evidence>
<protein>
    <recommendedName>
        <fullName evidence="3">adenosine deaminase</fullName>
        <ecNumber evidence="3">3.5.4.4</ecNumber>
    </recommendedName>
</protein>
<keyword evidence="10" id="KW-1185">Reference proteome</keyword>
<reference evidence="9 10" key="1">
    <citation type="submission" date="2016-10" db="EMBL/GenBank/DDBJ databases">
        <authorList>
            <person name="de Groot N.N."/>
        </authorList>
    </citation>
    <scope>NUCLEOTIDE SEQUENCE [LARGE SCALE GENOMIC DNA]</scope>
    <source>
        <strain evidence="9 10">GAS232</strain>
    </source>
</reference>